<dbReference type="SUPFAM" id="SSF53187">
    <property type="entry name" value="Zn-dependent exopeptidases"/>
    <property type="match status" value="1"/>
</dbReference>
<dbReference type="Proteomes" id="UP000016922">
    <property type="component" value="Unassembled WGS sequence"/>
</dbReference>
<dbReference type="Pfam" id="PF01546">
    <property type="entry name" value="Peptidase_M20"/>
    <property type="match status" value="1"/>
</dbReference>
<organism evidence="3 4">
    <name type="scientific">Glarea lozoyensis (strain ATCC 20868 / MF5171)</name>
    <dbReference type="NCBI Taxonomy" id="1116229"/>
    <lineage>
        <taxon>Eukaryota</taxon>
        <taxon>Fungi</taxon>
        <taxon>Dikarya</taxon>
        <taxon>Ascomycota</taxon>
        <taxon>Pezizomycotina</taxon>
        <taxon>Leotiomycetes</taxon>
        <taxon>Helotiales</taxon>
        <taxon>Helotiaceae</taxon>
        <taxon>Glarea</taxon>
    </lineage>
</organism>
<evidence type="ECO:0000313" key="3">
    <source>
        <dbReference type="EMBL" id="EPE29457.1"/>
    </source>
</evidence>
<dbReference type="RefSeq" id="XP_008083566.1">
    <property type="nucleotide sequence ID" value="XM_008085375.1"/>
</dbReference>
<dbReference type="OMA" id="LWPINKK"/>
<dbReference type="PANTHER" id="PTHR30575:SF4">
    <property type="entry name" value="PEPTIDASE M20 DOMAIN-CONTAINING PROTEIN 2"/>
    <property type="match status" value="1"/>
</dbReference>
<dbReference type="eggNOG" id="ENOG502QQPD">
    <property type="taxonomic scope" value="Eukaryota"/>
</dbReference>
<gene>
    <name evidence="3" type="ORF">GLAREA_00617</name>
</gene>
<dbReference type="CDD" id="cd05672">
    <property type="entry name" value="M20_ACY1L2-like"/>
    <property type="match status" value="1"/>
</dbReference>
<name>S3CSP7_GLAL2</name>
<dbReference type="HOGENOM" id="CLU_031812_1_1_1"/>
<dbReference type="Gene3D" id="3.30.70.360">
    <property type="match status" value="1"/>
</dbReference>
<accession>S3CSP7</accession>
<dbReference type="Gene3D" id="3.40.630.10">
    <property type="entry name" value="Zn peptidases"/>
    <property type="match status" value="1"/>
</dbReference>
<keyword evidence="4" id="KW-1185">Reference proteome</keyword>
<protein>
    <recommendedName>
        <fullName evidence="2">Peptidase M20 domain-containing protein 2</fullName>
    </recommendedName>
</protein>
<dbReference type="InterPro" id="IPR017144">
    <property type="entry name" value="Xaa-Arg_dipeptidase"/>
</dbReference>
<reference evidence="3 4" key="1">
    <citation type="journal article" date="2013" name="BMC Genomics">
        <title>Genomics-driven discovery of the pneumocandin biosynthetic gene cluster in the fungus Glarea lozoyensis.</title>
        <authorList>
            <person name="Chen L."/>
            <person name="Yue Q."/>
            <person name="Zhang X."/>
            <person name="Xiang M."/>
            <person name="Wang C."/>
            <person name="Li S."/>
            <person name="Che Y."/>
            <person name="Ortiz-Lopez F.J."/>
            <person name="Bills G.F."/>
            <person name="Liu X."/>
            <person name="An Z."/>
        </authorList>
    </citation>
    <scope>NUCLEOTIDE SEQUENCE [LARGE SCALE GENOMIC DNA]</scope>
    <source>
        <strain evidence="4">ATCC 20868 / MF5171</strain>
    </source>
</reference>
<proteinExistence type="inferred from homology"/>
<dbReference type="InterPro" id="IPR002933">
    <property type="entry name" value="Peptidase_M20"/>
</dbReference>
<dbReference type="GO" id="GO:0016805">
    <property type="term" value="F:dipeptidase activity"/>
    <property type="evidence" value="ECO:0007669"/>
    <property type="project" value="InterPro"/>
</dbReference>
<dbReference type="InterPro" id="IPR052030">
    <property type="entry name" value="Peptidase_M20/M20A_hydrolases"/>
</dbReference>
<dbReference type="InterPro" id="IPR036264">
    <property type="entry name" value="Bact_exopeptidase_dim_dom"/>
</dbReference>
<dbReference type="FunFam" id="3.30.70.360:FF:000004">
    <property type="entry name" value="Peptidase M20 domain-containing protein 2"/>
    <property type="match status" value="1"/>
</dbReference>
<dbReference type="OrthoDB" id="6119954at2759"/>
<dbReference type="KEGG" id="glz:GLAREA_00617"/>
<sequence>MRVAWRTDDLADVLDGKSACEIPVDTTMGTDYLEFISDHIDSWETKLRPLNLKIHDNPELCYEEFIAHEAFVKFLKGCPGWKVTPSAYGIKTAFIAEYDSGKPGPVVSFNAEYDALIGIGHACGHNLISIASLSAALATKAVMKEYGLAGKVVLFGTPAEEGGGGKIKLLDVGAYRDHGVDVSIMGHPGNVKDAALVSTSAYYRFKAEYFGKEAHAAAAPCKFYFSITQIKKLTEINALDALVMAYTGLSVLRQQTKPGDIIQGHITDGGAAPNIIHAYSAGTFIVRAQTKARLSELKKKVEACFRAGAEATGSTLKMTSEGSYDDHTPNHALARSYRHFRNRLGGDIPPPDIDIVEGRSGASTDQGNISYAYPSLHSGFHIISEAGAHNPGFTKSARSEDAHRRALTTGKALAATATEVLTRKGYLEEIKAEFAKLPKS</sequence>
<evidence type="ECO:0000256" key="1">
    <source>
        <dbReference type="ARBA" id="ARBA00006247"/>
    </source>
</evidence>
<dbReference type="AlphaFoldDB" id="S3CSP7"/>
<comment type="similarity">
    <text evidence="1 2">Belongs to the peptidase M20A family.</text>
</comment>
<evidence type="ECO:0000313" key="4">
    <source>
        <dbReference type="Proteomes" id="UP000016922"/>
    </source>
</evidence>
<dbReference type="SUPFAM" id="SSF55031">
    <property type="entry name" value="Bacterial exopeptidase dimerisation domain"/>
    <property type="match status" value="1"/>
</dbReference>
<evidence type="ECO:0000256" key="2">
    <source>
        <dbReference type="PIRNR" id="PIRNR037226"/>
    </source>
</evidence>
<dbReference type="PANTHER" id="PTHR30575">
    <property type="entry name" value="PEPTIDASE M20"/>
    <property type="match status" value="1"/>
</dbReference>
<dbReference type="EMBL" id="KE145367">
    <property type="protein sequence ID" value="EPE29457.1"/>
    <property type="molecule type" value="Genomic_DNA"/>
</dbReference>
<dbReference type="GeneID" id="19459675"/>
<dbReference type="PIRSF" id="PIRSF037226">
    <property type="entry name" value="Amidohydrolase_ACY1L2_prd"/>
    <property type="match status" value="1"/>
</dbReference>